<organism evidence="1 2">
    <name type="scientific">Streptomyces indicus</name>
    <dbReference type="NCBI Taxonomy" id="417292"/>
    <lineage>
        <taxon>Bacteria</taxon>
        <taxon>Bacillati</taxon>
        <taxon>Actinomycetota</taxon>
        <taxon>Actinomycetes</taxon>
        <taxon>Kitasatosporales</taxon>
        <taxon>Streptomycetaceae</taxon>
        <taxon>Streptomyces</taxon>
    </lineage>
</organism>
<dbReference type="RefSeq" id="WP_093614008.1">
    <property type="nucleotide sequence ID" value="NZ_FNFF01000011.1"/>
</dbReference>
<name>A0A1G9EIG9_9ACTN</name>
<evidence type="ECO:0000313" key="2">
    <source>
        <dbReference type="Proteomes" id="UP000199155"/>
    </source>
</evidence>
<dbReference type="OrthoDB" id="214814at2"/>
<protein>
    <submittedName>
        <fullName evidence="1">Uncharacterized protein</fullName>
    </submittedName>
</protein>
<dbReference type="STRING" id="417292.SAMN05421806_111192"/>
<dbReference type="Proteomes" id="UP000199155">
    <property type="component" value="Unassembled WGS sequence"/>
</dbReference>
<proteinExistence type="predicted"/>
<dbReference type="EMBL" id="FNFF01000011">
    <property type="protein sequence ID" value="SDK75929.1"/>
    <property type="molecule type" value="Genomic_DNA"/>
</dbReference>
<keyword evidence="2" id="KW-1185">Reference proteome</keyword>
<gene>
    <name evidence="1" type="ORF">SAMN05421806_111192</name>
</gene>
<reference evidence="1 2" key="1">
    <citation type="submission" date="2016-10" db="EMBL/GenBank/DDBJ databases">
        <authorList>
            <person name="de Groot N.N."/>
        </authorList>
    </citation>
    <scope>NUCLEOTIDE SEQUENCE [LARGE SCALE GENOMIC DNA]</scope>
    <source>
        <strain evidence="1 2">CGMCC 4.5727</strain>
    </source>
</reference>
<dbReference type="AlphaFoldDB" id="A0A1G9EIG9"/>
<evidence type="ECO:0000313" key="1">
    <source>
        <dbReference type="EMBL" id="SDK75929.1"/>
    </source>
</evidence>
<accession>A0A1G9EIG9</accession>
<sequence length="130" mass="14724">MGRLTFVDETTMGERAEAWGLEIAEERLTLREVIRRRVFQEVAEYHAASPGVFRGLVQPTDTERTLNGYALKQPRRLDPERQFAHAVEAFGRNGFLVLIGDRQVEELGEEIDLRIGTEVTFLKLVPLVGG</sequence>